<gene>
    <name evidence="1" type="ORF">NQ314_014014</name>
</gene>
<organism evidence="1 2">
    <name type="scientific">Rhamnusium bicolor</name>
    <dbReference type="NCBI Taxonomy" id="1586634"/>
    <lineage>
        <taxon>Eukaryota</taxon>
        <taxon>Metazoa</taxon>
        <taxon>Ecdysozoa</taxon>
        <taxon>Arthropoda</taxon>
        <taxon>Hexapoda</taxon>
        <taxon>Insecta</taxon>
        <taxon>Pterygota</taxon>
        <taxon>Neoptera</taxon>
        <taxon>Endopterygota</taxon>
        <taxon>Coleoptera</taxon>
        <taxon>Polyphaga</taxon>
        <taxon>Cucujiformia</taxon>
        <taxon>Chrysomeloidea</taxon>
        <taxon>Cerambycidae</taxon>
        <taxon>Lepturinae</taxon>
        <taxon>Rhagiini</taxon>
        <taxon>Rhamnusium</taxon>
    </lineage>
</organism>
<evidence type="ECO:0000313" key="2">
    <source>
        <dbReference type="Proteomes" id="UP001162156"/>
    </source>
</evidence>
<protein>
    <submittedName>
        <fullName evidence="1">Uncharacterized protein</fullName>
    </submittedName>
</protein>
<dbReference type="EMBL" id="JANEYF010003862">
    <property type="protein sequence ID" value="KAJ8933457.1"/>
    <property type="molecule type" value="Genomic_DNA"/>
</dbReference>
<sequence>MNVYRLFINLKVNLDDDTSNVIIKSEEVYDFGTVVKMSSFSYPVLFVNGVNMSIFNVENNVLISDTTYSLKTICSLGQ</sequence>
<evidence type="ECO:0000313" key="1">
    <source>
        <dbReference type="EMBL" id="KAJ8933457.1"/>
    </source>
</evidence>
<keyword evidence="2" id="KW-1185">Reference proteome</keyword>
<name>A0AAV8X4K0_9CUCU</name>
<accession>A0AAV8X4K0</accession>
<dbReference type="AlphaFoldDB" id="A0AAV8X4K0"/>
<proteinExistence type="predicted"/>
<reference evidence="1" key="1">
    <citation type="journal article" date="2023" name="Insect Mol. Biol.">
        <title>Genome sequencing provides insights into the evolution of gene families encoding plant cell wall-degrading enzymes in longhorned beetles.</title>
        <authorList>
            <person name="Shin N.R."/>
            <person name="Okamura Y."/>
            <person name="Kirsch R."/>
            <person name="Pauchet Y."/>
        </authorList>
    </citation>
    <scope>NUCLEOTIDE SEQUENCE</scope>
    <source>
        <strain evidence="1">RBIC_L_NR</strain>
    </source>
</reference>
<dbReference type="Proteomes" id="UP001162156">
    <property type="component" value="Unassembled WGS sequence"/>
</dbReference>
<comment type="caution">
    <text evidence="1">The sequence shown here is derived from an EMBL/GenBank/DDBJ whole genome shotgun (WGS) entry which is preliminary data.</text>
</comment>